<proteinExistence type="predicted"/>
<dbReference type="EMBL" id="BAFB01000202">
    <property type="protein sequence ID" value="GAB36165.1"/>
    <property type="molecule type" value="Genomic_DNA"/>
</dbReference>
<evidence type="ECO:0000313" key="2">
    <source>
        <dbReference type="Proteomes" id="UP000005038"/>
    </source>
</evidence>
<gene>
    <name evidence="1" type="ORF">GOOTI_202_00210</name>
</gene>
<accession>H5TRQ7</accession>
<dbReference type="RefSeq" id="WP_007240349.1">
    <property type="nucleotide sequence ID" value="NZ_BAFB01000202.1"/>
</dbReference>
<name>H5TRQ7_GORO1</name>
<evidence type="ECO:0000313" key="1">
    <source>
        <dbReference type="EMBL" id="GAB36165.1"/>
    </source>
</evidence>
<dbReference type="AlphaFoldDB" id="H5TRQ7"/>
<protein>
    <submittedName>
        <fullName evidence="1">Uncharacterized protein</fullName>
    </submittedName>
</protein>
<reference evidence="1" key="1">
    <citation type="submission" date="2012-02" db="EMBL/GenBank/DDBJ databases">
        <title>Whole genome shotgun sequence of Gordonia otitidis NBRC 100426.</title>
        <authorList>
            <person name="Yoshida I."/>
            <person name="Hosoyama A."/>
            <person name="Tsuchikane K."/>
            <person name="Katsumata H."/>
            <person name="Yamazaki S."/>
            <person name="Fujita N."/>
        </authorList>
    </citation>
    <scope>NUCLEOTIDE SEQUENCE [LARGE SCALE GENOMIC DNA]</scope>
    <source>
        <strain evidence="1">NBRC 100426</strain>
    </source>
</reference>
<comment type="caution">
    <text evidence="1">The sequence shown here is derived from an EMBL/GenBank/DDBJ whole genome shotgun (WGS) entry which is preliminary data.</text>
</comment>
<organism evidence="1 2">
    <name type="scientific">Gordonia otitidis (strain DSM 44809 / CCUG 52243 / JCM 12355 / NBRC 100426 / IFM 10032)</name>
    <dbReference type="NCBI Taxonomy" id="1108044"/>
    <lineage>
        <taxon>Bacteria</taxon>
        <taxon>Bacillati</taxon>
        <taxon>Actinomycetota</taxon>
        <taxon>Actinomycetes</taxon>
        <taxon>Mycobacteriales</taxon>
        <taxon>Gordoniaceae</taxon>
        <taxon>Gordonia</taxon>
    </lineage>
</organism>
<keyword evidence="2" id="KW-1185">Reference proteome</keyword>
<dbReference type="Proteomes" id="UP000005038">
    <property type="component" value="Unassembled WGS sequence"/>
</dbReference>
<sequence length="153" mass="16335">MTTHPTPPPPHTSTTTAEPLSVRTVGWGGDVDRIEVAMPAGWSATRNLNSPAGVRALGVALINRADLMPDDEHDVDEPVSAADLLRLQLCEAADRESMTNAYIQNLVHSIHKVLAPALAELVDPAASTADLLTQFQETVDNIIELIEPGADDI</sequence>